<evidence type="ECO:0000259" key="5">
    <source>
        <dbReference type="SMART" id="SM00849"/>
    </source>
</evidence>
<comment type="caution">
    <text evidence="6">The sequence shown here is derived from an EMBL/GenBank/DDBJ whole genome shotgun (WGS) entry which is preliminary data.</text>
</comment>
<keyword evidence="7" id="KW-1185">Reference proteome</keyword>
<sequence>MPERFTGGFFQTNGYLLKTPGDSYILVDAPMGVAAWLRAKNIVPAALLLTHQHIDHIDDASEVAAMGVKVHAFSPHSAELTLETLLQNLGMQVRVQPFTVDEVLEGRKSLEIDGLRIDLAHVPGHSADSVTFFLPDQGELFSGDTLMASGLGRSDFPGGDGRLLIDGIREKLLALPLDTKVFPGHGPATTIGAERAGNPYCGD</sequence>
<feature type="domain" description="Metallo-beta-lactamase" evidence="5">
    <location>
        <begin position="11"/>
        <end position="185"/>
    </location>
</feature>
<dbReference type="RefSeq" id="WP_264502455.1">
    <property type="nucleotide sequence ID" value="NZ_JAPDDS010000010.1"/>
</dbReference>
<proteinExistence type="predicted"/>
<evidence type="ECO:0000313" key="6">
    <source>
        <dbReference type="EMBL" id="MCW1886499.1"/>
    </source>
</evidence>
<protein>
    <submittedName>
        <fullName evidence="6">MBL fold metallo-hydrolase</fullName>
    </submittedName>
</protein>
<dbReference type="PANTHER" id="PTHR46233">
    <property type="entry name" value="HYDROXYACYLGLUTATHIONE HYDROLASE GLOC"/>
    <property type="match status" value="1"/>
</dbReference>
<keyword evidence="4" id="KW-0862">Zinc</keyword>
<dbReference type="SUPFAM" id="SSF56281">
    <property type="entry name" value="Metallo-hydrolase/oxidoreductase"/>
    <property type="match status" value="1"/>
</dbReference>
<gene>
    <name evidence="6" type="ORF">OKA04_17305</name>
</gene>
<organism evidence="6 7">
    <name type="scientific">Luteolibacter flavescens</name>
    <dbReference type="NCBI Taxonomy" id="1859460"/>
    <lineage>
        <taxon>Bacteria</taxon>
        <taxon>Pseudomonadati</taxon>
        <taxon>Verrucomicrobiota</taxon>
        <taxon>Verrucomicrobiia</taxon>
        <taxon>Verrucomicrobiales</taxon>
        <taxon>Verrucomicrobiaceae</taxon>
        <taxon>Luteolibacter</taxon>
    </lineage>
</organism>
<evidence type="ECO:0000256" key="4">
    <source>
        <dbReference type="ARBA" id="ARBA00022833"/>
    </source>
</evidence>
<dbReference type="EMBL" id="JAPDDS010000010">
    <property type="protein sequence ID" value="MCW1886499.1"/>
    <property type="molecule type" value="Genomic_DNA"/>
</dbReference>
<evidence type="ECO:0000256" key="3">
    <source>
        <dbReference type="ARBA" id="ARBA00022801"/>
    </source>
</evidence>
<comment type="cofactor">
    <cofactor evidence="1">
        <name>Zn(2+)</name>
        <dbReference type="ChEBI" id="CHEBI:29105"/>
    </cofactor>
</comment>
<dbReference type="InterPro" id="IPR001279">
    <property type="entry name" value="Metallo-B-lactamas"/>
</dbReference>
<accession>A0ABT3FT59</accession>
<evidence type="ECO:0000313" key="7">
    <source>
        <dbReference type="Proteomes" id="UP001207930"/>
    </source>
</evidence>
<reference evidence="6 7" key="1">
    <citation type="submission" date="2022-10" db="EMBL/GenBank/DDBJ databases">
        <title>Luteolibacter flavescens strain MCCC 1K03193, whole genome shotgun sequencing project.</title>
        <authorList>
            <person name="Zhao G."/>
            <person name="Shen L."/>
        </authorList>
    </citation>
    <scope>NUCLEOTIDE SEQUENCE [LARGE SCALE GENOMIC DNA]</scope>
    <source>
        <strain evidence="6 7">MCCC 1K03193</strain>
    </source>
</reference>
<dbReference type="Gene3D" id="3.60.15.10">
    <property type="entry name" value="Ribonuclease Z/Hydroxyacylglutathione hydrolase-like"/>
    <property type="match status" value="1"/>
</dbReference>
<evidence type="ECO:0000256" key="2">
    <source>
        <dbReference type="ARBA" id="ARBA00022723"/>
    </source>
</evidence>
<dbReference type="Proteomes" id="UP001207930">
    <property type="component" value="Unassembled WGS sequence"/>
</dbReference>
<dbReference type="SMART" id="SM00849">
    <property type="entry name" value="Lactamase_B"/>
    <property type="match status" value="1"/>
</dbReference>
<keyword evidence="3" id="KW-0378">Hydrolase</keyword>
<evidence type="ECO:0000256" key="1">
    <source>
        <dbReference type="ARBA" id="ARBA00001947"/>
    </source>
</evidence>
<name>A0ABT3FT59_9BACT</name>
<dbReference type="CDD" id="cd06262">
    <property type="entry name" value="metallo-hydrolase-like_MBL-fold"/>
    <property type="match status" value="1"/>
</dbReference>
<keyword evidence="2" id="KW-0479">Metal-binding</keyword>
<dbReference type="InterPro" id="IPR051453">
    <property type="entry name" value="MBL_Glyoxalase_II"/>
</dbReference>
<dbReference type="Pfam" id="PF00753">
    <property type="entry name" value="Lactamase_B"/>
    <property type="match status" value="1"/>
</dbReference>
<dbReference type="InterPro" id="IPR036866">
    <property type="entry name" value="RibonucZ/Hydroxyglut_hydro"/>
</dbReference>
<dbReference type="PANTHER" id="PTHR46233:SF3">
    <property type="entry name" value="HYDROXYACYLGLUTATHIONE HYDROLASE GLOC"/>
    <property type="match status" value="1"/>
</dbReference>